<protein>
    <submittedName>
        <fullName evidence="2">Uncharacterized protein</fullName>
    </submittedName>
</protein>
<evidence type="ECO:0000313" key="2">
    <source>
        <dbReference type="EMBL" id="MCS3920321.1"/>
    </source>
</evidence>
<keyword evidence="3" id="KW-1185">Reference proteome</keyword>
<sequence length="117" mass="13648">MPAETVHLQQLRHNWRFLQSFYTPSTLYADWAVTVGFYIAIHAIEAFLARQGVHSHSHQERAVHVRAFLPHLWRPYRRLETASRLARYEGIHPHPTLLLQLIDHDLPTILSQLGITP</sequence>
<accession>A0ABT2ESC9</accession>
<keyword evidence="1" id="KW-0812">Transmembrane</keyword>
<keyword evidence="1" id="KW-1133">Transmembrane helix</keyword>
<dbReference type="EMBL" id="JANUCP010000005">
    <property type="protein sequence ID" value="MCS3920321.1"/>
    <property type="molecule type" value="Genomic_DNA"/>
</dbReference>
<dbReference type="RefSeq" id="WP_018195753.1">
    <property type="nucleotide sequence ID" value="NZ_CP130454.1"/>
</dbReference>
<reference evidence="2 3" key="1">
    <citation type="submission" date="2022-08" db="EMBL/GenBank/DDBJ databases">
        <title>Bacterial and archaeal communities from various locations to study Microbial Dark Matter (Phase II).</title>
        <authorList>
            <person name="Stepanauskas R."/>
        </authorList>
    </citation>
    <scope>NUCLEOTIDE SEQUENCE [LARGE SCALE GENOMIC DNA]</scope>
    <source>
        <strain evidence="2 3">PD1</strain>
    </source>
</reference>
<dbReference type="Proteomes" id="UP001204798">
    <property type="component" value="Unassembled WGS sequence"/>
</dbReference>
<gene>
    <name evidence="2" type="ORF">M2350_002750</name>
</gene>
<name>A0ABT2ESC9_9BACT</name>
<organism evidence="2 3">
    <name type="scientific">Candidatus Fervidibacter sacchari</name>
    <dbReference type="NCBI Taxonomy" id="1448929"/>
    <lineage>
        <taxon>Bacteria</taxon>
        <taxon>Candidatus Fervidibacterota</taxon>
        <taxon>Candidatus Fervidibacter</taxon>
    </lineage>
</organism>
<keyword evidence="1" id="KW-0472">Membrane</keyword>
<comment type="caution">
    <text evidence="2">The sequence shown here is derived from an EMBL/GenBank/DDBJ whole genome shotgun (WGS) entry which is preliminary data.</text>
</comment>
<evidence type="ECO:0000256" key="1">
    <source>
        <dbReference type="SAM" id="Phobius"/>
    </source>
</evidence>
<feature type="transmembrane region" description="Helical" evidence="1">
    <location>
        <begin position="28"/>
        <end position="48"/>
    </location>
</feature>
<evidence type="ECO:0000313" key="3">
    <source>
        <dbReference type="Proteomes" id="UP001204798"/>
    </source>
</evidence>
<proteinExistence type="predicted"/>